<name>A0A2U3DS59_PURLI</name>
<gene>
    <name evidence="1" type="ORF">PCL_07399</name>
</gene>
<comment type="caution">
    <text evidence="1">The sequence shown here is derived from an EMBL/GenBank/DDBJ whole genome shotgun (WGS) entry which is preliminary data.</text>
</comment>
<dbReference type="EMBL" id="LCWV01000038">
    <property type="protein sequence ID" value="PWI65100.1"/>
    <property type="molecule type" value="Genomic_DNA"/>
</dbReference>
<evidence type="ECO:0000313" key="2">
    <source>
        <dbReference type="Proteomes" id="UP000245956"/>
    </source>
</evidence>
<reference evidence="1 2" key="1">
    <citation type="journal article" date="2016" name="Front. Microbiol.">
        <title>Genome and transcriptome sequences reveal the specific parasitism of the nematophagous Purpureocillium lilacinum 36-1.</title>
        <authorList>
            <person name="Xie J."/>
            <person name="Li S."/>
            <person name="Mo C."/>
            <person name="Xiao X."/>
            <person name="Peng D."/>
            <person name="Wang G."/>
            <person name="Xiao Y."/>
        </authorList>
    </citation>
    <scope>NUCLEOTIDE SEQUENCE [LARGE SCALE GENOMIC DNA]</scope>
    <source>
        <strain evidence="1 2">36-1</strain>
    </source>
</reference>
<accession>A0A2U3DS59</accession>
<sequence>MTVFSPLSLSRFGAKQGGLASAASMQVMRSSRARAYQLSYAIPAEVLSQFWQSLVAKANQVHANPEPTRRAVEVLRGRPLFEGTKLAYIDPDNVDGRSCWIHVGARDYIANAASEKCDLDFDTKRYTYRSVLQDATQNR</sequence>
<dbReference type="AlphaFoldDB" id="A0A2U3DS59"/>
<organism evidence="1 2">
    <name type="scientific">Purpureocillium lilacinum</name>
    <name type="common">Paecilomyces lilacinus</name>
    <dbReference type="NCBI Taxonomy" id="33203"/>
    <lineage>
        <taxon>Eukaryota</taxon>
        <taxon>Fungi</taxon>
        <taxon>Dikarya</taxon>
        <taxon>Ascomycota</taxon>
        <taxon>Pezizomycotina</taxon>
        <taxon>Sordariomycetes</taxon>
        <taxon>Hypocreomycetidae</taxon>
        <taxon>Hypocreales</taxon>
        <taxon>Ophiocordycipitaceae</taxon>
        <taxon>Purpureocillium</taxon>
    </lineage>
</organism>
<dbReference type="Proteomes" id="UP000245956">
    <property type="component" value="Unassembled WGS sequence"/>
</dbReference>
<evidence type="ECO:0000313" key="1">
    <source>
        <dbReference type="EMBL" id="PWI65100.1"/>
    </source>
</evidence>
<proteinExistence type="predicted"/>
<protein>
    <submittedName>
        <fullName evidence="1">Uncharacterized protein</fullName>
    </submittedName>
</protein>